<organism evidence="6 7">
    <name type="scientific">Venturia inaequalis</name>
    <name type="common">Apple scab fungus</name>
    <dbReference type="NCBI Taxonomy" id="5025"/>
    <lineage>
        <taxon>Eukaryota</taxon>
        <taxon>Fungi</taxon>
        <taxon>Dikarya</taxon>
        <taxon>Ascomycota</taxon>
        <taxon>Pezizomycotina</taxon>
        <taxon>Dothideomycetes</taxon>
        <taxon>Pleosporomycetidae</taxon>
        <taxon>Venturiales</taxon>
        <taxon>Venturiaceae</taxon>
        <taxon>Venturia</taxon>
    </lineage>
</organism>
<evidence type="ECO:0008006" key="8">
    <source>
        <dbReference type="Google" id="ProtNLM"/>
    </source>
</evidence>
<reference evidence="6 7" key="1">
    <citation type="submission" date="2019-11" db="EMBL/GenBank/DDBJ databases">
        <title>Venturia inaequalis Genome Resource.</title>
        <authorList>
            <person name="Lichtner F.J."/>
        </authorList>
    </citation>
    <scope>NUCLEOTIDE SEQUENCE [LARGE SCALE GENOMIC DNA]</scope>
    <source>
        <strain evidence="6">Bline_iso_100314</strain>
    </source>
</reference>
<comment type="caution">
    <text evidence="6">The sequence shown here is derived from an EMBL/GenBank/DDBJ whole genome shotgun (WGS) entry which is preliminary data.</text>
</comment>
<accession>A0A8H3UAA9</accession>
<name>A0A8H3UAA9_VENIN</name>
<sequence>MAEEDTLDALQGLHRDLLAFCENRLQDIDRLVQELEGRIDEFRALLDKKPKNDKSRQEISKSPFFCNDNIYEINDDFKQQAIEIAEELDLDEVEAARLLILAQEQAPDLDRSPIASVVINFHKRRQFLLECLWLIIKLSQDEFEMGSVQNLHFFLEYKKAVLNIADGTVENGSKYWQKCFNGLSDVETWLHKLSERSQRASMIGSISEEGMELLQFETASLLTQHESLSVITSYLVKDTSGYTYHTDFSALLDRLKRLEKHDLVMVHYLPIVLTFIARFGNADAGQCTEQQRDDLNTKILAEPENQSWSLRNFHAAVYMCWSAEYFSKYKADSRDAEKKEEDAKTRFQKALQDGGLHFLLSVAQDVHRSDWYDPAKAGLVSFLMQDAPALPSESPKLSEQYQQLLMDQLQNFVDAFITNMPNTLRNLKFEEDNQRRELLSRFNRNTMDYQYHLERFLVLLAFAYENCPEAALTFWEDKEGNLYGFLQWAAKRQTTPRVAAFCEMLRSLSENEQCATAAHRFLLDEGTPVAGKLRRTGSLSWTQIYAEIEYYATSIKERPAPVQSSEYAANQLTHQVVEPESAMMLECYLRLVTHICQYSDEARLWVLETKKGTFSLEQILFQLAASNIDGRLRACAFKTLSSLLTGKTRQVGNGIWAALDSWLSGADPSSQSIRSSSQSAPAWSEQMIFEALASTFEESNAFIGLLNTLITPYNDEASLTDSLPFPEMLKTYRPPGIDSYVDFAVGKVFGERSMLLTDQVQLRILRLNALDFIATCLSTFNENLVVVANMSPIPLDSSKTPLEEYVRLHPFGRVMEWMFNENVLNALFAAAHQDLSEVNAASPDSPLILSLVRSVEVMNLTMKLQATYLEIVRPVIKISSTTRRPAVPHSAIATFEDALLNNLQVIVDLGLYCGTGHQELTIASLALLEKLSSSRKLVVSPSAGFGKHSDRSKLIGVFERDNEAERVARSLIAELELDWRELEGRQEAPGYVIKINLLSFLKNCLLALPNRPTLAHLLLGYVCGANDLDIANESLFANGSSLFHAVARLALEYPEVTAVPIIVTDEESGEPVQDNDNGGQQSYFAWLNNVKEACIEILRSLWRSPLSSTLTLTELRSNDFIFVQAIRQGLVNANTLWDGVTTNDPSFLFSDSALALRNFLRQRTAFYDLFSRELRIAVKENMTSLRSRLQTSLLGSTTFPGDQATQNLTIFDLFDFMELDIKTINESPSFDLLKDIDFEICKAEGPGSSSPYDLASVRELVMLRKTQLVQEKQMVSDVSQKAFVDESDVAIMFLLSINQQHELEHARAEALRYWVQLAVIAVESFEFDPAAKTSFVLQIVQLILPKLERAFAEDDIGSRVTSGTLLTLLQPLMRHIDFEESSGQTKSMDFGNDRVFQVFRVCLNGIFCPNTDAELRELCYQICFQFLRSFSKTPQKGSLPRRHTLRSVKLAGNRLMDVLCDDAYSGQGTCRVSALLFLDALVLLTNQEESKFMLEAFSRVNFVGVLVDGIKQMPIDLQNAPPEGEFPVNKALRSMNNTDMAKDIASILLFYKTSLSLLLRISQTRLGATAALNASLFNAIRDSQIFAADPDIGLEMENPDALSNYFDLMLAVLRIVNAVVLSRGNQNDQTVKLARDFLSENRGSMVSVFKRHGRVGGLDVAGGKGIDLEELVEGFTLLISACGFLEYENGPSRDMRTSQL</sequence>
<protein>
    <recommendedName>
        <fullName evidence="8">Nuclear pore complex subunit Nup192</fullName>
    </recommendedName>
</protein>
<gene>
    <name evidence="6" type="ORF">BLS_007292</name>
</gene>
<dbReference type="GO" id="GO:0044611">
    <property type="term" value="C:nuclear pore inner ring"/>
    <property type="evidence" value="ECO:0007669"/>
    <property type="project" value="TreeGrafter"/>
</dbReference>
<evidence type="ECO:0000256" key="3">
    <source>
        <dbReference type="ARBA" id="ARBA00022448"/>
    </source>
</evidence>
<evidence type="ECO:0000256" key="4">
    <source>
        <dbReference type="ARBA" id="ARBA00023242"/>
    </source>
</evidence>
<keyword evidence="3" id="KW-0813">Transport</keyword>
<evidence type="ECO:0000256" key="2">
    <source>
        <dbReference type="ARBA" id="ARBA00005892"/>
    </source>
</evidence>
<dbReference type="Proteomes" id="UP000433883">
    <property type="component" value="Unassembled WGS sequence"/>
</dbReference>
<evidence type="ECO:0000256" key="5">
    <source>
        <dbReference type="SAM" id="Coils"/>
    </source>
</evidence>
<dbReference type="PANTHER" id="PTHR31344:SF0">
    <property type="entry name" value="NUCLEAR PORE COMPLEX PROTEIN NUP205"/>
    <property type="match status" value="1"/>
</dbReference>
<dbReference type="EMBL" id="WNWQ01000565">
    <property type="protein sequence ID" value="KAE9965955.1"/>
    <property type="molecule type" value="Genomic_DNA"/>
</dbReference>
<keyword evidence="5" id="KW-0175">Coiled coil</keyword>
<comment type="similarity">
    <text evidence="2">Belongs to the NUP186/NUP192/NUP205 family.</text>
</comment>
<dbReference type="GO" id="GO:0017056">
    <property type="term" value="F:structural constituent of nuclear pore"/>
    <property type="evidence" value="ECO:0007669"/>
    <property type="project" value="TreeGrafter"/>
</dbReference>
<proteinExistence type="inferred from homology"/>
<dbReference type="Pfam" id="PF11894">
    <property type="entry name" value="Nup192"/>
    <property type="match status" value="1"/>
</dbReference>
<comment type="subcellular location">
    <subcellularLocation>
        <location evidence="1">Nucleus</location>
    </subcellularLocation>
</comment>
<dbReference type="InterPro" id="IPR021827">
    <property type="entry name" value="Nup186/Nup192/Nup205"/>
</dbReference>
<dbReference type="GO" id="GO:0006999">
    <property type="term" value="P:nuclear pore organization"/>
    <property type="evidence" value="ECO:0007669"/>
    <property type="project" value="TreeGrafter"/>
</dbReference>
<feature type="coiled-coil region" evidence="5">
    <location>
        <begin position="18"/>
        <end position="45"/>
    </location>
</feature>
<keyword evidence="4" id="KW-0539">Nucleus</keyword>
<dbReference type="PANTHER" id="PTHR31344">
    <property type="entry name" value="NUCLEAR PORE COMPLEX PROTEIN NUP205"/>
    <property type="match status" value="1"/>
</dbReference>
<evidence type="ECO:0000256" key="1">
    <source>
        <dbReference type="ARBA" id="ARBA00004123"/>
    </source>
</evidence>
<evidence type="ECO:0000313" key="6">
    <source>
        <dbReference type="EMBL" id="KAE9965955.1"/>
    </source>
</evidence>
<evidence type="ECO:0000313" key="7">
    <source>
        <dbReference type="Proteomes" id="UP000433883"/>
    </source>
</evidence>